<name>A0A1D2J7P7_PARBR</name>
<dbReference type="InterPro" id="IPR014013">
    <property type="entry name" value="Helic_SF1/SF2_ATP-bd_DinG/Rad3"/>
</dbReference>
<keyword evidence="8" id="KW-0547">Nucleotide-binding</keyword>
<evidence type="ECO:0000256" key="14">
    <source>
        <dbReference type="ARBA" id="ARBA00023014"/>
    </source>
</evidence>
<dbReference type="GO" id="GO:0015934">
    <property type="term" value="C:large ribosomal subunit"/>
    <property type="evidence" value="ECO:0007669"/>
    <property type="project" value="InterPro"/>
</dbReference>
<evidence type="ECO:0000256" key="27">
    <source>
        <dbReference type="ARBA" id="ARBA00080124"/>
    </source>
</evidence>
<evidence type="ECO:0000313" key="32">
    <source>
        <dbReference type="Proteomes" id="UP000242814"/>
    </source>
</evidence>
<evidence type="ECO:0000256" key="19">
    <source>
        <dbReference type="ARBA" id="ARBA00023306"/>
    </source>
</evidence>
<evidence type="ECO:0000256" key="29">
    <source>
        <dbReference type="SAM" id="MobiDB-lite"/>
    </source>
</evidence>
<dbReference type="Pfam" id="PF00828">
    <property type="entry name" value="Ribosomal_L27A"/>
    <property type="match status" value="1"/>
</dbReference>
<dbReference type="FunFam" id="3.100.10.10:FF:000002">
    <property type="entry name" value="60S ribosomal protein L27a"/>
    <property type="match status" value="1"/>
</dbReference>
<dbReference type="InterPro" id="IPR006554">
    <property type="entry name" value="Helicase-like_DEXD_c2"/>
</dbReference>
<dbReference type="PROSITE" id="PS00690">
    <property type="entry name" value="DEAH_ATP_HELICASE"/>
    <property type="match status" value="1"/>
</dbReference>
<dbReference type="SMART" id="SM00491">
    <property type="entry name" value="HELICc2"/>
    <property type="match status" value="1"/>
</dbReference>
<dbReference type="VEuPathDB" id="FungiDB:PADG_12004"/>
<comment type="function">
    <text evidence="25">ATP-dependent DNA helicase important for chromosome transmission and normal cell cycle progression in G(2)/M. May have a role in changing DNA topology to allow the loading of proteins involved in maintaining sister chromatid cohesion in the vicinity of the centromeres. Has a specific role in chromosome segregation during meiosis II.</text>
</comment>
<feature type="region of interest" description="Disordered" evidence="29">
    <location>
        <begin position="857"/>
        <end position="900"/>
    </location>
</feature>
<keyword evidence="15" id="KW-0238">DNA-binding</keyword>
<keyword evidence="18 28" id="KW-0687">Ribonucleoprotein</keyword>
<dbReference type="FunFam" id="3.40.50.300:FF:001372">
    <property type="entry name" value="ATP-dependent DNA helicase chl1"/>
    <property type="match status" value="1"/>
</dbReference>
<dbReference type="VEuPathDB" id="FungiDB:PABG_12185"/>
<evidence type="ECO:0000256" key="6">
    <source>
        <dbReference type="ARBA" id="ARBA00017386"/>
    </source>
</evidence>
<comment type="similarity">
    <text evidence="3 28">Belongs to the universal ribosomal protein uL15 family.</text>
</comment>
<dbReference type="HAMAP" id="MF_01341">
    <property type="entry name" value="Ribosomal_uL15"/>
    <property type="match status" value="1"/>
</dbReference>
<evidence type="ECO:0000256" key="7">
    <source>
        <dbReference type="ARBA" id="ARBA00022723"/>
    </source>
</evidence>
<evidence type="ECO:0000256" key="2">
    <source>
        <dbReference type="ARBA" id="ARBA00004123"/>
    </source>
</evidence>
<evidence type="ECO:0000256" key="9">
    <source>
        <dbReference type="ARBA" id="ARBA00022801"/>
    </source>
</evidence>
<dbReference type="GO" id="GO:0034085">
    <property type="term" value="P:establishment of sister chromatid cohesion"/>
    <property type="evidence" value="ECO:0007669"/>
    <property type="project" value="TreeGrafter"/>
</dbReference>
<dbReference type="Gene3D" id="3.100.10.10">
    <property type="match status" value="1"/>
</dbReference>
<accession>A0A1D2J7P7</accession>
<dbReference type="NCBIfam" id="TIGR00604">
    <property type="entry name" value="rad3"/>
    <property type="match status" value="1"/>
</dbReference>
<keyword evidence="12 28" id="KW-0689">Ribosomal protein</keyword>
<dbReference type="Gene3D" id="3.40.50.300">
    <property type="entry name" value="P-loop containing nucleotide triphosphate hydrolases"/>
    <property type="match status" value="2"/>
</dbReference>
<comment type="similarity">
    <text evidence="4">Belongs to the DEAD box helicase family. DEAH subfamily. DDX11/CHL1 sub-subfamily.</text>
</comment>
<dbReference type="Pfam" id="PF13307">
    <property type="entry name" value="Helicase_C_2"/>
    <property type="match status" value="1"/>
</dbReference>
<evidence type="ECO:0000256" key="18">
    <source>
        <dbReference type="ARBA" id="ARBA00023274"/>
    </source>
</evidence>
<feature type="compositionally biased region" description="Basic and acidic residues" evidence="29">
    <location>
        <begin position="93"/>
        <end position="107"/>
    </location>
</feature>
<comment type="caution">
    <text evidence="31">The sequence shown here is derived from an EMBL/GenBank/DDBJ whole genome shotgun (WGS) entry which is preliminary data.</text>
</comment>
<dbReference type="GO" id="GO:0005524">
    <property type="term" value="F:ATP binding"/>
    <property type="evidence" value="ECO:0007669"/>
    <property type="project" value="UniProtKB-KW"/>
</dbReference>
<dbReference type="InterPro" id="IPR002464">
    <property type="entry name" value="DNA/RNA_helicase_DEAH_CS"/>
</dbReference>
<keyword evidence="17" id="KW-0539">Nucleus</keyword>
<dbReference type="GO" id="GO:0051536">
    <property type="term" value="F:iron-sulfur cluster binding"/>
    <property type="evidence" value="ECO:0007669"/>
    <property type="project" value="UniProtKB-KW"/>
</dbReference>
<reference evidence="31 32" key="1">
    <citation type="submission" date="2016-06" db="EMBL/GenBank/DDBJ databases">
        <authorList>
            <person name="Kjaerup R.B."/>
            <person name="Dalgaard T.S."/>
            <person name="Juul-Madsen H.R."/>
        </authorList>
    </citation>
    <scope>NUCLEOTIDE SEQUENCE [LARGE SCALE GENOMIC DNA]</scope>
    <source>
        <strain evidence="31 32">Pb300</strain>
    </source>
</reference>
<dbReference type="GO" id="GO:0006412">
    <property type="term" value="P:translation"/>
    <property type="evidence" value="ECO:0007669"/>
    <property type="project" value="InterPro"/>
</dbReference>
<keyword evidence="10" id="KW-0347">Helicase</keyword>
<dbReference type="InterPro" id="IPR001196">
    <property type="entry name" value="Ribosomal_uL15_CS"/>
</dbReference>
<dbReference type="InterPro" id="IPR006555">
    <property type="entry name" value="ATP-dep_Helicase_C"/>
</dbReference>
<evidence type="ECO:0000256" key="1">
    <source>
        <dbReference type="ARBA" id="ARBA00001966"/>
    </source>
</evidence>
<organism evidence="31 32">
    <name type="scientific">Paracoccidioides brasiliensis</name>
    <dbReference type="NCBI Taxonomy" id="121759"/>
    <lineage>
        <taxon>Eukaryota</taxon>
        <taxon>Fungi</taxon>
        <taxon>Dikarya</taxon>
        <taxon>Ascomycota</taxon>
        <taxon>Pezizomycotina</taxon>
        <taxon>Eurotiomycetes</taxon>
        <taxon>Eurotiomycetidae</taxon>
        <taxon>Onygenales</taxon>
        <taxon>Ajellomycetaceae</taxon>
        <taxon>Paracoccidioides</taxon>
    </lineage>
</organism>
<dbReference type="GO" id="GO:0016818">
    <property type="term" value="F:hydrolase activity, acting on acid anhydrides, in phosphorus-containing anhydrides"/>
    <property type="evidence" value="ECO:0007669"/>
    <property type="project" value="InterPro"/>
</dbReference>
<dbReference type="InterPro" id="IPR036227">
    <property type="entry name" value="Ribosomal_uL15/eL18_sf"/>
</dbReference>
<dbReference type="InterPro" id="IPR010614">
    <property type="entry name" value="RAD3-like_helicase_DEAD"/>
</dbReference>
<evidence type="ECO:0000313" key="31">
    <source>
        <dbReference type="EMBL" id="ODH16000.1"/>
    </source>
</evidence>
<feature type="domain" description="Helicase ATP-binding" evidence="30">
    <location>
        <begin position="9"/>
        <end position="397"/>
    </location>
</feature>
<dbReference type="PANTHER" id="PTHR11472">
    <property type="entry name" value="DNA REPAIR DEAD HELICASE RAD3/XP-D SUBFAMILY MEMBER"/>
    <property type="match status" value="1"/>
</dbReference>
<keyword evidence="7" id="KW-0479">Metal-binding</keyword>
<proteinExistence type="inferred from homology"/>
<evidence type="ECO:0000256" key="25">
    <source>
        <dbReference type="ARBA" id="ARBA00045702"/>
    </source>
</evidence>
<dbReference type="CDD" id="cd18788">
    <property type="entry name" value="SF2_C_XPD"/>
    <property type="match status" value="1"/>
</dbReference>
<evidence type="ECO:0000256" key="28">
    <source>
        <dbReference type="RuleBase" id="RU003888"/>
    </source>
</evidence>
<evidence type="ECO:0000256" key="22">
    <source>
        <dbReference type="ARBA" id="ARBA00044969"/>
    </source>
</evidence>
<comment type="catalytic activity">
    <reaction evidence="26">
        <text>ATP + H2O = ADP + phosphate + H(+)</text>
        <dbReference type="Rhea" id="RHEA:13065"/>
        <dbReference type="ChEBI" id="CHEBI:15377"/>
        <dbReference type="ChEBI" id="CHEBI:15378"/>
        <dbReference type="ChEBI" id="CHEBI:30616"/>
        <dbReference type="ChEBI" id="CHEBI:43474"/>
        <dbReference type="ChEBI" id="CHEBI:456216"/>
        <dbReference type="EC" id="5.6.2.3"/>
    </reaction>
</comment>
<evidence type="ECO:0000256" key="16">
    <source>
        <dbReference type="ARBA" id="ARBA00023235"/>
    </source>
</evidence>
<dbReference type="GO" id="GO:0043139">
    <property type="term" value="F:5'-3' DNA helicase activity"/>
    <property type="evidence" value="ECO:0007669"/>
    <property type="project" value="UniProtKB-EC"/>
</dbReference>
<gene>
    <name evidence="31" type="ORF">ACO22_06389</name>
</gene>
<evidence type="ECO:0000256" key="10">
    <source>
        <dbReference type="ARBA" id="ARBA00022806"/>
    </source>
</evidence>
<evidence type="ECO:0000256" key="4">
    <source>
        <dbReference type="ARBA" id="ARBA00008435"/>
    </source>
</evidence>
<feature type="region of interest" description="Disordered" evidence="29">
    <location>
        <begin position="71"/>
        <end position="109"/>
    </location>
</feature>
<evidence type="ECO:0000256" key="8">
    <source>
        <dbReference type="ARBA" id="ARBA00022741"/>
    </source>
</evidence>
<dbReference type="GO" id="GO:0006139">
    <property type="term" value="P:nucleobase-containing compound metabolic process"/>
    <property type="evidence" value="ECO:0007669"/>
    <property type="project" value="InterPro"/>
</dbReference>
<evidence type="ECO:0000256" key="23">
    <source>
        <dbReference type="ARBA" id="ARBA00044998"/>
    </source>
</evidence>
<evidence type="ECO:0000256" key="3">
    <source>
        <dbReference type="ARBA" id="ARBA00007320"/>
    </source>
</evidence>
<dbReference type="GO" id="GO:0005634">
    <property type="term" value="C:nucleus"/>
    <property type="evidence" value="ECO:0007669"/>
    <property type="project" value="UniProtKB-SubCell"/>
</dbReference>
<dbReference type="InterPro" id="IPR021131">
    <property type="entry name" value="Ribosomal_uL15/eL18"/>
</dbReference>
<keyword evidence="14" id="KW-0411">Iron-sulfur</keyword>
<dbReference type="GO" id="GO:0046872">
    <property type="term" value="F:metal ion binding"/>
    <property type="evidence" value="ECO:0007669"/>
    <property type="project" value="UniProtKB-KW"/>
</dbReference>
<evidence type="ECO:0000256" key="20">
    <source>
        <dbReference type="ARBA" id="ARBA00029709"/>
    </source>
</evidence>
<dbReference type="InterPro" id="IPR045028">
    <property type="entry name" value="DinG/Rad3-like"/>
</dbReference>
<dbReference type="PANTHER" id="PTHR11472:SF41">
    <property type="entry name" value="ATP-DEPENDENT DNA HELICASE DDX11-RELATED"/>
    <property type="match status" value="1"/>
</dbReference>
<dbReference type="GO" id="GO:0006974">
    <property type="term" value="P:DNA damage response"/>
    <property type="evidence" value="ECO:0007669"/>
    <property type="project" value="UniProtKB-ARBA"/>
</dbReference>
<dbReference type="InterPro" id="IPR013020">
    <property type="entry name" value="Rad3/Chl1-like"/>
</dbReference>
<dbReference type="Pfam" id="PF06733">
    <property type="entry name" value="DEAD_2"/>
    <property type="match status" value="1"/>
</dbReference>
<dbReference type="SUPFAM" id="SSF52080">
    <property type="entry name" value="Ribosomal proteins L15p and L18e"/>
    <property type="match status" value="1"/>
</dbReference>
<sequence>MAVAQKTSSENTFHHPFTPYDIQLQFMQALYECIEEADGEPEWILEHSRREKARSAREKRKQLEDRLAKVRAEEERQRKKFEDGNLPNKRRRLNAENDGSKQDHDESQFELEGYYSDDDERVAANSMTKSDGIFSVDTLALLEKLKGGPVDTNVDIEQENEVQVFYCSRTHSQLTQFAHELRRVNLPPSIPPEVDDDKAAADAVSNGIDSLGETLKHLSLGSRNTLCINPKVRALGNPTAINERCLEIQRPETPAEHKCSFVPNKENEVLVNDFRDHTLAKVLDIEDIGKVGSKIGVCPYYAARSIVKYSEIITLPYPLLLQRSAREALNISLKHHVVIIDEAHNLMDAISNIHSVSVSLSQLKLALYQLTTYARKYKTNLNGSNRVYVTQVIRLVNSLSEYLTRVLERNRPAEGVLRPSDIMTGKGVDQINPHKLSRYLHKSKLARKVDGFIEHSSTESQGLAESKNAQRSSTPVLFQVQSFLLSLMNPSSEGKLFFENTQNDVLMKYILLDPTNHFREIVEDARAVILAGGTMSPMEDYADHLFPYLSPERLRTYSYGHVIPSDNLTAMPVTKGAFNTEFDFTYAKRNDESLIMGLGRTIAALCRVIPDGVVVFFPSYDYLNQVLTIWKKLLPNSQLSVLDSIQKSKVLFHESQDKATNTDELLQGYSNAINAGSGGGALLLSVMGGKLSEGINFSDRLGRGVIVVGLPFPNLRSAVWQAKIQHVEHKTYEREDGQGMSEESRKLTAKAAVREFYENSCMRTVNQCIGRAIRHQNDYAAIIMMDRRYGTPRIQNKLPNWIRQNLVAAASEQPIERTIGDISAFFRKKRAVDTTTTGGVKSHLNAQLTLSLVESSTDEMPTRLSKTRKSRGHVSAGYGRVGKHRKHPGGRGMAGGQHHHRTNLDKYHPGYFGKVGMRYFHKTQNQFWKPVINLDKLWSLVPAETRDAYVNNKKADTVPVLDLLPLGYSKVLGKGRLPQIPVVVRARYFSKEAERKIKDAGGAVELVA</sequence>
<dbReference type="GO" id="GO:0003735">
    <property type="term" value="F:structural constituent of ribosome"/>
    <property type="evidence" value="ECO:0007669"/>
    <property type="project" value="InterPro"/>
</dbReference>
<evidence type="ECO:0000256" key="17">
    <source>
        <dbReference type="ARBA" id="ARBA00023242"/>
    </source>
</evidence>
<dbReference type="AlphaFoldDB" id="A0A1D2J7P7"/>
<dbReference type="InterPro" id="IPR030878">
    <property type="entry name" value="Ribosomal_uL15"/>
</dbReference>
<feature type="compositionally biased region" description="Basic and acidic residues" evidence="29">
    <location>
        <begin position="71"/>
        <end position="83"/>
    </location>
</feature>
<evidence type="ECO:0000256" key="24">
    <source>
        <dbReference type="ARBA" id="ARBA00045008"/>
    </source>
</evidence>
<dbReference type="InterPro" id="IPR027417">
    <property type="entry name" value="P-loop_NTPase"/>
</dbReference>
<evidence type="ECO:0000256" key="21">
    <source>
        <dbReference type="ARBA" id="ARBA00035200"/>
    </source>
</evidence>
<dbReference type="VEuPathDB" id="FungiDB:PADG_05939"/>
<evidence type="ECO:0000256" key="12">
    <source>
        <dbReference type="ARBA" id="ARBA00022980"/>
    </source>
</evidence>
<evidence type="ECO:0000256" key="5">
    <source>
        <dbReference type="ARBA" id="ARBA00016387"/>
    </source>
</evidence>
<dbReference type="SMART" id="SM00488">
    <property type="entry name" value="DEXDc2"/>
    <property type="match status" value="1"/>
</dbReference>
<dbReference type="FunFam" id="3.40.50.300:FF:002774">
    <property type="entry name" value="ATP-dependent DNA helicase chl1"/>
    <property type="match status" value="1"/>
</dbReference>
<keyword evidence="19" id="KW-0131">Cell cycle</keyword>
<dbReference type="EMBL" id="LZYO01000342">
    <property type="protein sequence ID" value="ODH16000.1"/>
    <property type="molecule type" value="Genomic_DNA"/>
</dbReference>
<keyword evidence="9" id="KW-0378">Hydrolase</keyword>
<dbReference type="EC" id="5.6.2.3" evidence="22"/>
<evidence type="ECO:0000259" key="30">
    <source>
        <dbReference type="PROSITE" id="PS51193"/>
    </source>
</evidence>
<keyword evidence="16" id="KW-0413">Isomerase</keyword>
<evidence type="ECO:0000256" key="15">
    <source>
        <dbReference type="ARBA" id="ARBA00023125"/>
    </source>
</evidence>
<dbReference type="Proteomes" id="UP000242814">
    <property type="component" value="Unassembled WGS sequence"/>
</dbReference>
<comment type="subcellular location">
    <subcellularLocation>
        <location evidence="2">Nucleus</location>
    </subcellularLocation>
</comment>
<protein>
    <recommendedName>
        <fullName evidence="6">ATP-dependent DNA helicase CHL1</fullName>
        <ecNumber evidence="22">5.6.2.3</ecNumber>
    </recommendedName>
    <alternativeName>
        <fullName evidence="5">ATP-dependent DNA helicase chl1</fullName>
    </alternativeName>
    <alternativeName>
        <fullName evidence="20">Chromosome loss protein 1</fullName>
    </alternativeName>
    <alternativeName>
        <fullName evidence="23 24">DNA 5'-3' helicase CHL1</fullName>
    </alternativeName>
    <alternativeName>
        <fullName evidence="27">L29</fullName>
    </alternativeName>
    <alternativeName>
        <fullName evidence="21">Large ribosomal subunit protein uL15</fullName>
    </alternativeName>
</protein>
<comment type="cofactor">
    <cofactor evidence="1">
        <name>[4Fe-4S] cluster</name>
        <dbReference type="ChEBI" id="CHEBI:49883"/>
    </cofactor>
</comment>
<evidence type="ECO:0000256" key="13">
    <source>
        <dbReference type="ARBA" id="ARBA00023004"/>
    </source>
</evidence>
<evidence type="ECO:0000256" key="26">
    <source>
        <dbReference type="ARBA" id="ARBA00048954"/>
    </source>
</evidence>
<keyword evidence="11" id="KW-0067">ATP-binding</keyword>
<dbReference type="GO" id="GO:0003677">
    <property type="term" value="F:DNA binding"/>
    <property type="evidence" value="ECO:0007669"/>
    <property type="project" value="UniProtKB-KW"/>
</dbReference>
<dbReference type="PROSITE" id="PS51193">
    <property type="entry name" value="HELICASE_ATP_BIND_2"/>
    <property type="match status" value="1"/>
</dbReference>
<keyword evidence="13" id="KW-0408">Iron</keyword>
<dbReference type="PROSITE" id="PS00475">
    <property type="entry name" value="RIBOSOMAL_L15"/>
    <property type="match status" value="1"/>
</dbReference>
<evidence type="ECO:0000256" key="11">
    <source>
        <dbReference type="ARBA" id="ARBA00022840"/>
    </source>
</evidence>